<comment type="caution">
    <text evidence="6">The sequence shown here is derived from an EMBL/GenBank/DDBJ whole genome shotgun (WGS) entry which is preliminary data.</text>
</comment>
<dbReference type="GO" id="GO:0005524">
    <property type="term" value="F:ATP binding"/>
    <property type="evidence" value="ECO:0007669"/>
    <property type="project" value="UniProtKB-KW"/>
</dbReference>
<evidence type="ECO:0000259" key="5">
    <source>
        <dbReference type="Pfam" id="PF08352"/>
    </source>
</evidence>
<evidence type="ECO:0000256" key="1">
    <source>
        <dbReference type="ARBA" id="ARBA00005417"/>
    </source>
</evidence>
<evidence type="ECO:0000313" key="6">
    <source>
        <dbReference type="EMBL" id="EQD32154.1"/>
    </source>
</evidence>
<keyword evidence="4 6" id="KW-0067">ATP-binding</keyword>
<name>T0ZU18_9ZZZZ</name>
<gene>
    <name evidence="6" type="ORF">B2A_13669</name>
</gene>
<dbReference type="InterPro" id="IPR050319">
    <property type="entry name" value="ABC_transp_ATP-bind"/>
</dbReference>
<dbReference type="NCBIfam" id="TIGR01727">
    <property type="entry name" value="oligo_HPY"/>
    <property type="match status" value="1"/>
</dbReference>
<proteinExistence type="inferred from homology"/>
<comment type="similarity">
    <text evidence="1">Belongs to the ABC transporter superfamily.</text>
</comment>
<dbReference type="SUPFAM" id="SSF52540">
    <property type="entry name" value="P-loop containing nucleoside triphosphate hydrolases"/>
    <property type="match status" value="1"/>
</dbReference>
<dbReference type="Gene3D" id="3.40.50.300">
    <property type="entry name" value="P-loop containing nucleotide triphosphate hydrolases"/>
    <property type="match status" value="1"/>
</dbReference>
<feature type="non-terminal residue" evidence="6">
    <location>
        <position position="1"/>
    </location>
</feature>
<evidence type="ECO:0000256" key="4">
    <source>
        <dbReference type="ARBA" id="ARBA00022840"/>
    </source>
</evidence>
<keyword evidence="3" id="KW-0547">Nucleotide-binding</keyword>
<dbReference type="Pfam" id="PF08352">
    <property type="entry name" value="oligo_HPY"/>
    <property type="match status" value="1"/>
</dbReference>
<keyword evidence="2" id="KW-0813">Transport</keyword>
<dbReference type="InterPro" id="IPR027417">
    <property type="entry name" value="P-loop_NTPase"/>
</dbReference>
<dbReference type="AlphaFoldDB" id="T0ZU18"/>
<accession>T0ZU18</accession>
<dbReference type="PANTHER" id="PTHR43776">
    <property type="entry name" value="TRANSPORT ATP-BINDING PROTEIN"/>
    <property type="match status" value="1"/>
</dbReference>
<protein>
    <submittedName>
        <fullName evidence="6">Oligopeptide ABC transporter ATP-binding protein</fullName>
    </submittedName>
</protein>
<dbReference type="EMBL" id="AUZZ01009902">
    <property type="protein sequence ID" value="EQD32154.1"/>
    <property type="molecule type" value="Genomic_DNA"/>
</dbReference>
<dbReference type="GO" id="GO:0015833">
    <property type="term" value="P:peptide transport"/>
    <property type="evidence" value="ECO:0007669"/>
    <property type="project" value="InterPro"/>
</dbReference>
<evidence type="ECO:0000256" key="3">
    <source>
        <dbReference type="ARBA" id="ARBA00022741"/>
    </source>
</evidence>
<evidence type="ECO:0000256" key="2">
    <source>
        <dbReference type="ARBA" id="ARBA00022448"/>
    </source>
</evidence>
<dbReference type="InterPro" id="IPR013563">
    <property type="entry name" value="Oligopep_ABC_C"/>
</dbReference>
<reference evidence="6" key="2">
    <citation type="journal article" date="2014" name="ISME J.">
        <title>Microbial stratification in low pH oxic and suboxic macroscopic growths along an acid mine drainage.</title>
        <authorList>
            <person name="Mendez-Garcia C."/>
            <person name="Mesa V."/>
            <person name="Sprenger R.R."/>
            <person name="Richter M."/>
            <person name="Diez M.S."/>
            <person name="Solano J."/>
            <person name="Bargiela R."/>
            <person name="Golyshina O.V."/>
            <person name="Manteca A."/>
            <person name="Ramos J.L."/>
            <person name="Gallego J.R."/>
            <person name="Llorente I."/>
            <person name="Martins Dos Santos V.A."/>
            <person name="Jensen O.N."/>
            <person name="Pelaez A.I."/>
            <person name="Sanchez J."/>
            <person name="Ferrer M."/>
        </authorList>
    </citation>
    <scope>NUCLEOTIDE SEQUENCE</scope>
</reference>
<feature type="domain" description="Oligopeptide/dipeptide ABC transporter C-terminal" evidence="5">
    <location>
        <begin position="49"/>
        <end position="115"/>
    </location>
</feature>
<sequence>APTQAQVLALLAELRRVQGTSLLFVSHDLASVRRLCDRVLVLYLGRMAELAPTRALFLAPQHPYTRELLASIAVPDPDIQPARLAQVRLGEPPSPLEVPQGCAFRTRCPQATSLCAERTPAWQQSAGDRWVACHHWRGPADDMLLK</sequence>
<dbReference type="PANTHER" id="PTHR43776:SF7">
    <property type="entry name" value="D,D-DIPEPTIDE TRANSPORT ATP-BINDING PROTEIN DDPF-RELATED"/>
    <property type="match status" value="1"/>
</dbReference>
<reference evidence="6" key="1">
    <citation type="submission" date="2013-08" db="EMBL/GenBank/DDBJ databases">
        <authorList>
            <person name="Mendez C."/>
            <person name="Richter M."/>
            <person name="Ferrer M."/>
            <person name="Sanchez J."/>
        </authorList>
    </citation>
    <scope>NUCLEOTIDE SEQUENCE</scope>
</reference>
<organism evidence="6">
    <name type="scientific">mine drainage metagenome</name>
    <dbReference type="NCBI Taxonomy" id="410659"/>
    <lineage>
        <taxon>unclassified sequences</taxon>
        <taxon>metagenomes</taxon>
        <taxon>ecological metagenomes</taxon>
    </lineage>
</organism>